<dbReference type="HOGENOM" id="CLU_077618_5_2_9"/>
<keyword evidence="4" id="KW-1185">Reference proteome</keyword>
<gene>
    <name evidence="3" type="ordered locus">ABC1770</name>
</gene>
<dbReference type="EMBL" id="AP006627">
    <property type="protein sequence ID" value="BAD64305.1"/>
    <property type="molecule type" value="Genomic_DNA"/>
</dbReference>
<evidence type="ECO:0000313" key="3">
    <source>
        <dbReference type="EMBL" id="BAD64305.1"/>
    </source>
</evidence>
<evidence type="ECO:0000259" key="2">
    <source>
        <dbReference type="Pfam" id="PF04892"/>
    </source>
</evidence>
<reference evidence="3 4" key="3">
    <citation type="journal article" date="1997" name="Protein Eng.">
        <title>High-resolution crystal structure of M-protease: phylogeny aided analysis of the high-alkaline adaptation mechanism.</title>
        <authorList>
            <person name="Shirai T."/>
            <person name="Suzuki A."/>
            <person name="Yamane T."/>
            <person name="Ashida T."/>
            <person name="Kobayashi T."/>
            <person name="Ito S."/>
        </authorList>
    </citation>
    <scope>NUCLEOTIDE SEQUENCE [LARGE SCALE GENOMIC DNA]</scope>
    <source>
        <strain evidence="3 4">KSM-K16</strain>
    </source>
</reference>
<reference evidence="4" key="4">
    <citation type="submission" date="2003-10" db="EMBL/GenBank/DDBJ databases">
        <title>The complete genome sequence of the alkaliphilic Bacillus clausii KSM-K16.</title>
        <authorList>
            <person name="Takaki Y."/>
            <person name="Kageyama Y."/>
            <person name="Shimamura S."/>
            <person name="Suzuki H."/>
            <person name="Nishi S."/>
            <person name="Hatada Y."/>
            <person name="Kawai S."/>
            <person name="Ito S."/>
            <person name="Horikoshi K."/>
        </authorList>
    </citation>
    <scope>NUCLEOTIDE SEQUENCE [LARGE SCALE GENOMIC DNA]</scope>
    <source>
        <strain evidence="4">KSM-K16</strain>
    </source>
</reference>
<reference evidence="3 4" key="2">
    <citation type="journal article" date="1995" name="Appl. Microbiol. Biotechnol.">
        <title>Purification and properties of an alkaline protease from alkalophilic Bacillus sp. KSM-K16.</title>
        <authorList>
            <person name="Kobayashi T."/>
            <person name="Hakamada Y."/>
            <person name="Adachi S."/>
            <person name="Hitomi J."/>
            <person name="Yoshimatsu T."/>
            <person name="Koike K."/>
            <person name="Kawai S."/>
            <person name="Ito S."/>
        </authorList>
    </citation>
    <scope>NUCLEOTIDE SEQUENCE [LARGE SCALE GENOMIC DNA]</scope>
    <source>
        <strain evidence="3 4">KSM-K16</strain>
    </source>
</reference>
<feature type="transmembrane region" description="Helical" evidence="1">
    <location>
        <begin position="17"/>
        <end position="36"/>
    </location>
</feature>
<evidence type="ECO:0000256" key="1">
    <source>
        <dbReference type="SAM" id="Phobius"/>
    </source>
</evidence>
<dbReference type="AlphaFoldDB" id="Q5WH50"/>
<keyword evidence="1" id="KW-0472">Membrane</keyword>
<evidence type="ECO:0000313" key="4">
    <source>
        <dbReference type="Proteomes" id="UP000001168"/>
    </source>
</evidence>
<dbReference type="Proteomes" id="UP000001168">
    <property type="component" value="Chromosome"/>
</dbReference>
<reference evidence="3 4" key="5">
    <citation type="journal article" date="2007" name="Extremophiles">
        <title>Intragenomic diversity of the V1 regions of 16S rRNA genes in high-alkaline protease-producing Bacillus clausii spp.</title>
        <authorList>
            <person name="Kageyama Y."/>
            <person name="Takaki Y."/>
            <person name="Shimamura S."/>
            <person name="Nishi S."/>
            <person name="Nogi Y."/>
            <person name="Uchimura K."/>
            <person name="Kobayashi T."/>
            <person name="Hitomi J."/>
            <person name="Ozaki K."/>
            <person name="Kawai S."/>
            <person name="Ito S."/>
            <person name="Horikoshi K."/>
        </authorList>
    </citation>
    <scope>NUCLEOTIDE SEQUENCE [LARGE SCALE GENOMIC DNA]</scope>
    <source>
        <strain evidence="3 4">KSM-K16</strain>
    </source>
</reference>
<dbReference type="eggNOG" id="COG4767">
    <property type="taxonomic scope" value="Bacteria"/>
</dbReference>
<reference evidence="3 4" key="1">
    <citation type="journal article" date="1994" name="J. Ferment. Bioeng.">
        <title>Molecular cloning and nucleotide sequence of the gene for an alkaline protease from the alkalophilic Bacillus sp. KSM-K16.</title>
        <authorList>
            <person name="Hakamada Y."/>
            <person name="Kobayashi T."/>
            <person name="Hitomi J."/>
            <person name="Kawai S."/>
            <person name="Ito S."/>
        </authorList>
    </citation>
    <scope>NUCLEOTIDE SEQUENCE [LARGE SCALE GENOMIC DNA]</scope>
    <source>
        <strain evidence="3 4">KSM-K16</strain>
    </source>
</reference>
<accession>Q5WH50</accession>
<dbReference type="InterPro" id="IPR053150">
    <property type="entry name" value="Teicoplanin_resist-assoc"/>
</dbReference>
<proteinExistence type="predicted"/>
<dbReference type="PANTHER" id="PTHR36834:SF1">
    <property type="entry name" value="INTEGRAL MEMBRANE PROTEIN"/>
    <property type="match status" value="1"/>
</dbReference>
<dbReference type="Pfam" id="PF04892">
    <property type="entry name" value="VanZ"/>
    <property type="match status" value="1"/>
</dbReference>
<feature type="transmembrane region" description="Helical" evidence="1">
    <location>
        <begin position="72"/>
        <end position="91"/>
    </location>
</feature>
<keyword evidence="1" id="KW-1133">Transmembrane helix</keyword>
<dbReference type="STRING" id="66692.ABC1770"/>
<sequence>MDGGEALIVNVRMLGRLLFAAYMAVLFYITLVAWNYGSSFEPSELAGRNYNYIPFRSIYRIGFFSSTIRDPLFILGGNVLLFVPFGCLLPLSVRCCRQIGKTVIASFLVSSSIELCQLAFTHRVADIDDILLNTAGGAAGYCLFRLAFFIKKQVVFLPIIKSERRGK</sequence>
<dbReference type="PANTHER" id="PTHR36834">
    <property type="entry name" value="MEMBRANE PROTEIN-RELATED"/>
    <property type="match status" value="1"/>
</dbReference>
<protein>
    <recommendedName>
        <fullName evidence="2">VanZ-like domain-containing protein</fullName>
    </recommendedName>
</protein>
<dbReference type="InterPro" id="IPR006976">
    <property type="entry name" value="VanZ-like"/>
</dbReference>
<organism evidence="3 4">
    <name type="scientific">Shouchella clausii (strain KSM-K16)</name>
    <name type="common">Alkalihalobacillus clausii</name>
    <dbReference type="NCBI Taxonomy" id="66692"/>
    <lineage>
        <taxon>Bacteria</taxon>
        <taxon>Bacillati</taxon>
        <taxon>Bacillota</taxon>
        <taxon>Bacilli</taxon>
        <taxon>Bacillales</taxon>
        <taxon>Bacillaceae</taxon>
        <taxon>Shouchella</taxon>
    </lineage>
</organism>
<keyword evidence="1" id="KW-0812">Transmembrane</keyword>
<name>Q5WH50_SHOC1</name>
<dbReference type="KEGG" id="bcl:ABC1770"/>
<feature type="domain" description="VanZ-like" evidence="2">
    <location>
        <begin position="19"/>
        <end position="146"/>
    </location>
</feature>